<proteinExistence type="predicted"/>
<dbReference type="Pfam" id="PF03321">
    <property type="entry name" value="GH3"/>
    <property type="match status" value="1"/>
</dbReference>
<accession>A0A1J5SM12</accession>
<comment type="caution">
    <text evidence="3">The sequence shown here is derived from an EMBL/GenBank/DDBJ whole genome shotgun (WGS) entry which is preliminary data.</text>
</comment>
<name>A0A1J5SM12_9ZZZZ</name>
<dbReference type="PANTHER" id="PTHR31901:SF9">
    <property type="entry name" value="GH3 DOMAIN-CONTAINING PROTEIN"/>
    <property type="match status" value="1"/>
</dbReference>
<evidence type="ECO:0000259" key="2">
    <source>
        <dbReference type="Pfam" id="PF23572"/>
    </source>
</evidence>
<evidence type="ECO:0000313" key="3">
    <source>
        <dbReference type="EMBL" id="OIR05064.1"/>
    </source>
</evidence>
<dbReference type="InterPro" id="IPR055377">
    <property type="entry name" value="GH3_M"/>
</dbReference>
<organism evidence="3">
    <name type="scientific">mine drainage metagenome</name>
    <dbReference type="NCBI Taxonomy" id="410659"/>
    <lineage>
        <taxon>unclassified sequences</taxon>
        <taxon>metagenomes</taxon>
        <taxon>ecological metagenomes</taxon>
    </lineage>
</organism>
<dbReference type="Pfam" id="PF23571">
    <property type="entry name" value="GH3_M"/>
    <property type="match status" value="1"/>
</dbReference>
<evidence type="ECO:0000259" key="1">
    <source>
        <dbReference type="Pfam" id="PF23571"/>
    </source>
</evidence>
<dbReference type="GO" id="GO:0016881">
    <property type="term" value="F:acid-amino acid ligase activity"/>
    <property type="evidence" value="ECO:0007669"/>
    <property type="project" value="TreeGrafter"/>
</dbReference>
<protein>
    <submittedName>
        <fullName evidence="3">GH3 auxin-responsive promoter</fullName>
    </submittedName>
</protein>
<dbReference type="PANTHER" id="PTHR31901">
    <property type="entry name" value="GH3 DOMAIN-CONTAINING PROTEIN"/>
    <property type="match status" value="1"/>
</dbReference>
<feature type="domain" description="GH3 C-terminal" evidence="2">
    <location>
        <begin position="389"/>
        <end position="493"/>
    </location>
</feature>
<dbReference type="AlphaFoldDB" id="A0A1J5SM12"/>
<gene>
    <name evidence="3" type="ORF">GALL_128800</name>
</gene>
<dbReference type="GO" id="GO:0005737">
    <property type="term" value="C:cytoplasm"/>
    <property type="evidence" value="ECO:0007669"/>
    <property type="project" value="TreeGrafter"/>
</dbReference>
<feature type="domain" description="GH3 middle" evidence="1">
    <location>
        <begin position="298"/>
        <end position="363"/>
    </location>
</feature>
<reference evidence="3" key="1">
    <citation type="submission" date="2016-10" db="EMBL/GenBank/DDBJ databases">
        <title>Sequence of Gallionella enrichment culture.</title>
        <authorList>
            <person name="Poehlein A."/>
            <person name="Muehling M."/>
            <person name="Daniel R."/>
        </authorList>
    </citation>
    <scope>NUCLEOTIDE SEQUENCE</scope>
</reference>
<sequence>MAIFDIKLPQRILKALHLPENNPRRQQIKVLKKLLRRARFTEFGQKFHFDDILVSKHPGKKFQELVPTYNYSSIYKDWWHKTLEGVPDVCWPGKIKYYALSSGTSEAASKYIPVTNDLLQGNKVVMVKQLLSLRHYEHLPIGSIGKGWLTLGGSTDLQKKSAGYYAGDLSGITAKKAPFWFQPFYKPGRKIAKEKDWNKKLEDIVAKAPEWDIGFVVGVPAWIQMCMEMIIERYHLNNIHDIWPNLAFFVHGGVSFEPYKKGFEKLLGKPLIYIETYLASEGFIAYQDRPNTSGMKLVTNEHIFLEFVPFDEKNFDANCEMVANPEVLMIHEVEEGKEYALLISTTAGTWRYLIGDTLRFTDKEKCEIVITGRTKHYLSLVGEHLSVDNMNKAIQLASEEMNICIPEFTVAGVPYGNFFAHQWYVACNDHVNAEQLRLTIDNKLKELNDDYAVERKSALKNVLLDVLTEQQFMDFMTAKGKMGGQHKFPRVLKGKMLEDWQRFLKGEMISAQ</sequence>
<dbReference type="InterPro" id="IPR055378">
    <property type="entry name" value="GH3_C"/>
</dbReference>
<dbReference type="Pfam" id="PF23572">
    <property type="entry name" value="GH3_C"/>
    <property type="match status" value="1"/>
</dbReference>
<dbReference type="InterPro" id="IPR004993">
    <property type="entry name" value="GH3"/>
</dbReference>
<dbReference type="EMBL" id="MLJW01000053">
    <property type="protein sequence ID" value="OIR05064.1"/>
    <property type="molecule type" value="Genomic_DNA"/>
</dbReference>